<evidence type="ECO:0000259" key="1">
    <source>
        <dbReference type="Pfam" id="PF03485"/>
    </source>
</evidence>
<dbReference type="InterPro" id="IPR005148">
    <property type="entry name" value="Arg-tRNA-synth_N"/>
</dbReference>
<protein>
    <recommendedName>
        <fullName evidence="1">Arginyl tRNA synthetase N-terminal domain-containing protein</fullName>
    </recommendedName>
</protein>
<evidence type="ECO:0000313" key="2">
    <source>
        <dbReference type="EMBL" id="RKX70435.1"/>
    </source>
</evidence>
<dbReference type="Gene3D" id="3.30.1360.70">
    <property type="entry name" value="Arginyl tRNA synthetase N-terminal domain"/>
    <property type="match status" value="1"/>
</dbReference>
<dbReference type="GO" id="GO:0006420">
    <property type="term" value="P:arginyl-tRNA aminoacylation"/>
    <property type="evidence" value="ECO:0007669"/>
    <property type="project" value="InterPro"/>
</dbReference>
<dbReference type="GO" id="GO:0004814">
    <property type="term" value="F:arginine-tRNA ligase activity"/>
    <property type="evidence" value="ECO:0007669"/>
    <property type="project" value="InterPro"/>
</dbReference>
<dbReference type="GO" id="GO:0005524">
    <property type="term" value="F:ATP binding"/>
    <property type="evidence" value="ECO:0007669"/>
    <property type="project" value="InterPro"/>
</dbReference>
<accession>A0A660SHX9</accession>
<dbReference type="GO" id="GO:0005737">
    <property type="term" value="C:cytoplasm"/>
    <property type="evidence" value="ECO:0007669"/>
    <property type="project" value="InterPro"/>
</dbReference>
<reference evidence="2 3" key="1">
    <citation type="submission" date="2018-06" db="EMBL/GenBank/DDBJ databases">
        <title>Extensive metabolic versatility and redundancy in microbially diverse, dynamic hydrothermal sediments.</title>
        <authorList>
            <person name="Dombrowski N."/>
            <person name="Teske A."/>
            <person name="Baker B.J."/>
        </authorList>
    </citation>
    <scope>NUCLEOTIDE SEQUENCE [LARGE SCALE GENOMIC DNA]</scope>
    <source>
        <strain evidence="2">B36_G15</strain>
    </source>
</reference>
<feature type="non-terminal residue" evidence="2">
    <location>
        <position position="70"/>
    </location>
</feature>
<gene>
    <name evidence="2" type="ORF">DRP53_04905</name>
</gene>
<comment type="caution">
    <text evidence="2">The sequence shown here is derived from an EMBL/GenBank/DDBJ whole genome shotgun (WGS) entry which is preliminary data.</text>
</comment>
<proteinExistence type="predicted"/>
<dbReference type="EMBL" id="QNBE01000039">
    <property type="protein sequence ID" value="RKX70435.1"/>
    <property type="molecule type" value="Genomic_DNA"/>
</dbReference>
<organism evidence="2 3">
    <name type="scientific">candidate division WOR-3 bacterium</name>
    <dbReference type="NCBI Taxonomy" id="2052148"/>
    <lineage>
        <taxon>Bacteria</taxon>
        <taxon>Bacteria division WOR-3</taxon>
    </lineage>
</organism>
<dbReference type="Pfam" id="PF03485">
    <property type="entry name" value="Arg_tRNA_synt_N"/>
    <property type="match status" value="1"/>
</dbReference>
<evidence type="ECO:0000313" key="3">
    <source>
        <dbReference type="Proteomes" id="UP000268469"/>
    </source>
</evidence>
<dbReference type="Proteomes" id="UP000268469">
    <property type="component" value="Unassembled WGS sequence"/>
</dbReference>
<dbReference type="InterPro" id="IPR036695">
    <property type="entry name" value="Arg-tRNA-synth_N_sf"/>
</dbReference>
<feature type="domain" description="Arginyl tRNA synthetase N-terminal" evidence="1">
    <location>
        <begin position="19"/>
        <end position="64"/>
    </location>
</feature>
<sequence>MAWGIKGKVREWLSPILGEGFVLEFSPSKEFGDLSTPQPMIVAKKEGKDPMEVGSLMKERIDFDIFETVT</sequence>
<dbReference type="AlphaFoldDB" id="A0A660SHX9"/>
<name>A0A660SHX9_UNCW3</name>
<dbReference type="SUPFAM" id="SSF55190">
    <property type="entry name" value="Arginyl-tRNA synthetase (ArgRS), N-terminal 'additional' domain"/>
    <property type="match status" value="1"/>
</dbReference>